<evidence type="ECO:0000313" key="3">
    <source>
        <dbReference type="Proteomes" id="UP000402241"/>
    </source>
</evidence>
<dbReference type="Proteomes" id="UP000402241">
    <property type="component" value="Chromosome"/>
</dbReference>
<evidence type="ECO:0000313" key="4">
    <source>
        <dbReference type="Proteomes" id="UP000477779"/>
    </source>
</evidence>
<name>A0AAJ3DKI9_9ACTN</name>
<gene>
    <name evidence="1" type="ORF">G3561_20395</name>
    <name evidence="2" type="ORF">GCE86_24650</name>
</gene>
<reference evidence="1 4" key="2">
    <citation type="submission" date="2020-02" db="EMBL/GenBank/DDBJ databases">
        <title>WGS of Micromonospora spp. isolated from hot spring.</title>
        <authorList>
            <person name="Thawai C."/>
        </authorList>
    </citation>
    <scope>NUCLEOTIDE SEQUENCE [LARGE SCALE GENOMIC DNA]</scope>
    <source>
        <strain evidence="1 4">TMS7</strain>
    </source>
</reference>
<organism evidence="1 4">
    <name type="scientific">Micromonospora terminaliae</name>
    <dbReference type="NCBI Taxonomy" id="1914461"/>
    <lineage>
        <taxon>Bacteria</taxon>
        <taxon>Bacillati</taxon>
        <taxon>Actinomycetota</taxon>
        <taxon>Actinomycetes</taxon>
        <taxon>Micromonosporales</taxon>
        <taxon>Micromonosporaceae</taxon>
        <taxon>Micromonospora</taxon>
    </lineage>
</organism>
<reference evidence="2 3" key="1">
    <citation type="submission" date="2019-10" db="EMBL/GenBank/DDBJ databases">
        <title>Genome Sequence of Micromonospora terminaliae DSM 101760.</title>
        <authorList>
            <person name="Guo L."/>
        </authorList>
    </citation>
    <scope>NUCLEOTIDE SEQUENCE [LARGE SCALE GENOMIC DNA]</scope>
    <source>
        <strain evidence="2 3">DSM 101760</strain>
    </source>
</reference>
<proteinExistence type="predicted"/>
<dbReference type="Proteomes" id="UP000477779">
    <property type="component" value="Unassembled WGS sequence"/>
</dbReference>
<accession>A0AAJ3DKI9</accession>
<dbReference type="RefSeq" id="WP_154229109.1">
    <property type="nucleotide sequence ID" value="NZ_CP045309.1"/>
</dbReference>
<keyword evidence="3" id="KW-1185">Reference proteome</keyword>
<dbReference type="EMBL" id="CP045309">
    <property type="protein sequence ID" value="QGL49928.1"/>
    <property type="molecule type" value="Genomic_DNA"/>
</dbReference>
<sequence length="103" mass="11301">MEQDTMPDADFEEKIGKYLTDAWARAQAVDDRRSHVYPGTDKPEEVAAYATLAQADLALAGIWVELAKAAAQAQTARALTELARLQANQAMEGETPAPRGWRK</sequence>
<dbReference type="EMBL" id="JAAHBZ010000008">
    <property type="protein sequence ID" value="NES29897.1"/>
    <property type="molecule type" value="Genomic_DNA"/>
</dbReference>
<dbReference type="AlphaFoldDB" id="A0AAJ3DKI9"/>
<evidence type="ECO:0000313" key="2">
    <source>
        <dbReference type="EMBL" id="QGL49928.1"/>
    </source>
</evidence>
<evidence type="ECO:0000313" key="1">
    <source>
        <dbReference type="EMBL" id="NES29897.1"/>
    </source>
</evidence>
<protein>
    <submittedName>
        <fullName evidence="1">Uncharacterized protein</fullName>
    </submittedName>
</protein>